<dbReference type="InterPro" id="IPR036259">
    <property type="entry name" value="MFS_trans_sf"/>
</dbReference>
<dbReference type="AlphaFoldDB" id="A0A560L1Z1"/>
<dbReference type="Pfam" id="PF07690">
    <property type="entry name" value="MFS_1"/>
    <property type="match status" value="1"/>
</dbReference>
<reference evidence="7 8" key="1">
    <citation type="submission" date="2019-06" db="EMBL/GenBank/DDBJ databases">
        <title>Genomic Encyclopedia of Type Strains, Phase IV (KMG-V): Genome sequencing to study the core and pangenomes of soil and plant-associated prokaryotes.</title>
        <authorList>
            <person name="Whitman W."/>
        </authorList>
    </citation>
    <scope>NUCLEOTIDE SEQUENCE [LARGE SCALE GENOMIC DNA]</scope>
    <source>
        <strain evidence="7 8">BR 10355</strain>
    </source>
</reference>
<evidence type="ECO:0000313" key="7">
    <source>
        <dbReference type="EMBL" id="TWB89372.1"/>
    </source>
</evidence>
<keyword evidence="2 5" id="KW-0812">Transmembrane</keyword>
<gene>
    <name evidence="7" type="ORF">FBZ93_11688</name>
</gene>
<feature type="transmembrane region" description="Helical" evidence="5">
    <location>
        <begin position="254"/>
        <end position="273"/>
    </location>
</feature>
<evidence type="ECO:0000313" key="8">
    <source>
        <dbReference type="Proteomes" id="UP000321304"/>
    </source>
</evidence>
<keyword evidence="8" id="KW-1185">Reference proteome</keyword>
<feature type="transmembrane region" description="Helical" evidence="5">
    <location>
        <begin position="64"/>
        <end position="84"/>
    </location>
</feature>
<keyword evidence="4 5" id="KW-0472">Membrane</keyword>
<keyword evidence="3 5" id="KW-1133">Transmembrane helix</keyword>
<dbReference type="PANTHER" id="PTHR23514:SF13">
    <property type="entry name" value="INNER MEMBRANE PROTEIN YBJJ"/>
    <property type="match status" value="1"/>
</dbReference>
<dbReference type="OrthoDB" id="9810941at2"/>
<dbReference type="GO" id="GO:0016020">
    <property type="term" value="C:membrane"/>
    <property type="evidence" value="ECO:0007669"/>
    <property type="project" value="UniProtKB-SubCell"/>
</dbReference>
<feature type="transmembrane region" description="Helical" evidence="5">
    <location>
        <begin position="214"/>
        <end position="233"/>
    </location>
</feature>
<feature type="transmembrane region" description="Helical" evidence="5">
    <location>
        <begin position="376"/>
        <end position="401"/>
    </location>
</feature>
<comment type="caution">
    <text evidence="7">The sequence shown here is derived from an EMBL/GenBank/DDBJ whole genome shotgun (WGS) entry which is preliminary data.</text>
</comment>
<dbReference type="EMBL" id="VITY01000016">
    <property type="protein sequence ID" value="TWB89372.1"/>
    <property type="molecule type" value="Genomic_DNA"/>
</dbReference>
<evidence type="ECO:0000256" key="1">
    <source>
        <dbReference type="ARBA" id="ARBA00004141"/>
    </source>
</evidence>
<protein>
    <submittedName>
        <fullName evidence="7">Cyanate permease</fullName>
    </submittedName>
</protein>
<sequence length="432" mass="44438">MGRRASSSQWHHTCTEWNVQPDVSSSSRASPVGERPKVVGATLAGFFSPECPVLSSIDRPAGSLATRLAFFVAGFGFASWAPLVPLAKERLAVDDGVLGLVLLCLGVGSAVAVLVTGAPNARYGSRTIILGGGLGLAFGLPWLAVASTPLCLGAVLFAFGVSLGSIDIAMNVHATEVERAAGRPLMSGFHAQFCIGEVAGSAVMTTSLSLRTDALVSTLICSALMTIAIVLAWPRFLATAQTEQRLGLVLPDRGVLLIATLAAMTFLVEGAMLDWSALFLVDRGLVSKAHGGFGYMLFSIAMTAGRLGGDAVVTRFGDRATLLFGTLPIMTGFAALLAASVGAIAMAGYLLIGLGAANIVPVLCRRAGKQKTMPARLAIAVTTTVGYTGMLVGPAIVGLVANMAGLPLAFAMLGLLLCTVTLTAPIVVADRH</sequence>
<name>A0A560L1Z1_9BRAD</name>
<dbReference type="Gene3D" id="1.20.1250.20">
    <property type="entry name" value="MFS general substrate transporter like domains"/>
    <property type="match status" value="2"/>
</dbReference>
<accession>A0A560L1Z1</accession>
<dbReference type="STRING" id="1755647.AS156_35555"/>
<feature type="transmembrane region" description="Helical" evidence="5">
    <location>
        <begin position="128"/>
        <end position="161"/>
    </location>
</feature>
<dbReference type="Proteomes" id="UP000321304">
    <property type="component" value="Unassembled WGS sequence"/>
</dbReference>
<dbReference type="GO" id="GO:0022857">
    <property type="term" value="F:transmembrane transporter activity"/>
    <property type="evidence" value="ECO:0007669"/>
    <property type="project" value="InterPro"/>
</dbReference>
<organism evidence="7 8">
    <name type="scientific">Bradyrhizobium macuxiense</name>
    <dbReference type="NCBI Taxonomy" id="1755647"/>
    <lineage>
        <taxon>Bacteria</taxon>
        <taxon>Pseudomonadati</taxon>
        <taxon>Pseudomonadota</taxon>
        <taxon>Alphaproteobacteria</taxon>
        <taxon>Hyphomicrobiales</taxon>
        <taxon>Nitrobacteraceae</taxon>
        <taxon>Bradyrhizobium</taxon>
    </lineage>
</organism>
<dbReference type="InterPro" id="IPR020846">
    <property type="entry name" value="MFS_dom"/>
</dbReference>
<feature type="transmembrane region" description="Helical" evidence="5">
    <location>
        <begin position="320"/>
        <end position="338"/>
    </location>
</feature>
<evidence type="ECO:0000256" key="3">
    <source>
        <dbReference type="ARBA" id="ARBA00022989"/>
    </source>
</evidence>
<feature type="transmembrane region" description="Helical" evidence="5">
    <location>
        <begin position="344"/>
        <end position="364"/>
    </location>
</feature>
<feature type="domain" description="Major facilitator superfamily (MFS) profile" evidence="6">
    <location>
        <begin position="255"/>
        <end position="432"/>
    </location>
</feature>
<feature type="transmembrane region" description="Helical" evidence="5">
    <location>
        <begin position="407"/>
        <end position="429"/>
    </location>
</feature>
<dbReference type="PROSITE" id="PS50850">
    <property type="entry name" value="MFS"/>
    <property type="match status" value="1"/>
</dbReference>
<evidence type="ECO:0000256" key="4">
    <source>
        <dbReference type="ARBA" id="ARBA00023136"/>
    </source>
</evidence>
<evidence type="ECO:0000256" key="2">
    <source>
        <dbReference type="ARBA" id="ARBA00022692"/>
    </source>
</evidence>
<dbReference type="InterPro" id="IPR011701">
    <property type="entry name" value="MFS"/>
</dbReference>
<feature type="transmembrane region" description="Helical" evidence="5">
    <location>
        <begin position="293"/>
        <end position="313"/>
    </location>
</feature>
<dbReference type="SUPFAM" id="SSF103473">
    <property type="entry name" value="MFS general substrate transporter"/>
    <property type="match status" value="1"/>
</dbReference>
<dbReference type="CDD" id="cd17393">
    <property type="entry name" value="MFS_MosC_like"/>
    <property type="match status" value="1"/>
</dbReference>
<feature type="transmembrane region" description="Helical" evidence="5">
    <location>
        <begin position="96"/>
        <end position="116"/>
    </location>
</feature>
<evidence type="ECO:0000256" key="5">
    <source>
        <dbReference type="SAM" id="Phobius"/>
    </source>
</evidence>
<comment type="subcellular location">
    <subcellularLocation>
        <location evidence="1">Membrane</location>
        <topology evidence="1">Multi-pass membrane protein</topology>
    </subcellularLocation>
</comment>
<dbReference type="InterPro" id="IPR051788">
    <property type="entry name" value="MFS_Transporter"/>
</dbReference>
<evidence type="ECO:0000259" key="6">
    <source>
        <dbReference type="PROSITE" id="PS50850"/>
    </source>
</evidence>
<proteinExistence type="predicted"/>
<dbReference type="PANTHER" id="PTHR23514">
    <property type="entry name" value="BYPASS OF STOP CODON PROTEIN 6"/>
    <property type="match status" value="1"/>
</dbReference>